<keyword evidence="1" id="KW-0547">Nucleotide-binding</keyword>
<dbReference type="OrthoDB" id="8110916at2759"/>
<dbReference type="PANTHER" id="PTHR12592">
    <property type="entry name" value="ATP-DEPENDENT (S)-NAD(P)H-HYDRATE DEHYDRATASE FAMILY MEMBER"/>
    <property type="match status" value="1"/>
</dbReference>
<dbReference type="InterPro" id="IPR029056">
    <property type="entry name" value="Ribokinase-like"/>
</dbReference>
<evidence type="ECO:0000256" key="4">
    <source>
        <dbReference type="ARBA" id="ARBA00023027"/>
    </source>
</evidence>
<evidence type="ECO:0000313" key="9">
    <source>
        <dbReference type="Proteomes" id="UP000053780"/>
    </source>
</evidence>
<sequence length="172" mass="19377">MKKYNFDNSQKGENGTVLIIGGSKLYTGAAFFSANAAFICGVDMIYVFTADEAIIPLKILLPEAIISPIEYQEWILKRINVCILGPGLGKLHQKTLKIIKNILKFLNDLLIPIILDGDGIRCYEDLEISSYQNIIFTPNFKEATYISNLNTGQYLLKKGKIDEIYSNKFKKT</sequence>
<dbReference type="Gene3D" id="3.40.1190.20">
    <property type="match status" value="1"/>
</dbReference>
<dbReference type="PROSITE" id="PS51383">
    <property type="entry name" value="YJEF_C_3"/>
    <property type="match status" value="1"/>
</dbReference>
<evidence type="ECO:0000256" key="1">
    <source>
        <dbReference type="ARBA" id="ARBA00022741"/>
    </source>
</evidence>
<dbReference type="GO" id="GO:0005524">
    <property type="term" value="F:ATP binding"/>
    <property type="evidence" value="ECO:0007669"/>
    <property type="project" value="UniProtKB-KW"/>
</dbReference>
<dbReference type="AlphaFoldDB" id="T0MB71"/>
<proteinExistence type="predicted"/>
<dbReference type="SUPFAM" id="SSF53613">
    <property type="entry name" value="Ribokinase-like"/>
    <property type="match status" value="1"/>
</dbReference>
<evidence type="ECO:0000256" key="6">
    <source>
        <dbReference type="ARBA" id="ARBA00047472"/>
    </source>
</evidence>
<dbReference type="HOGENOM" id="CLU_1555705_0_0_1"/>
<dbReference type="GO" id="GO:0110051">
    <property type="term" value="P:metabolite repair"/>
    <property type="evidence" value="ECO:0007669"/>
    <property type="project" value="TreeGrafter"/>
</dbReference>
<reference evidence="8 9" key="1">
    <citation type="journal article" date="2013" name="BMC Genomics">
        <title>Genome sequencing and comparative genomics of honey bee microsporidia, Nosema apis reveal novel insights into host-parasite interactions.</title>
        <authorList>
            <person name="Chen Yp."/>
            <person name="Pettis J.S."/>
            <person name="Zhao Y."/>
            <person name="Liu X."/>
            <person name="Tallon L.J."/>
            <person name="Sadzewicz L.D."/>
            <person name="Li R."/>
            <person name="Zheng H."/>
            <person name="Huang S."/>
            <person name="Zhang X."/>
            <person name="Hamilton M.C."/>
            <person name="Pernal S.F."/>
            <person name="Melathopoulos A.P."/>
            <person name="Yan X."/>
            <person name="Evans J.D."/>
        </authorList>
    </citation>
    <scope>NUCLEOTIDE SEQUENCE [LARGE SCALE GENOMIC DNA]</scope>
    <source>
        <strain evidence="8 9">BRL 01</strain>
    </source>
</reference>
<dbReference type="EMBL" id="KE647286">
    <property type="protein sequence ID" value="EQB60436.1"/>
    <property type="molecule type" value="Genomic_DNA"/>
</dbReference>
<feature type="domain" description="YjeF C-terminal" evidence="7">
    <location>
        <begin position="1"/>
        <end position="172"/>
    </location>
</feature>
<dbReference type="GO" id="GO:0047453">
    <property type="term" value="F:ATP-dependent NAD(P)H-hydrate dehydratase activity"/>
    <property type="evidence" value="ECO:0007669"/>
    <property type="project" value="UniProtKB-EC"/>
</dbReference>
<dbReference type="PANTHER" id="PTHR12592:SF0">
    <property type="entry name" value="ATP-DEPENDENT (S)-NAD(P)H-HYDRATE DEHYDRATASE"/>
    <property type="match status" value="1"/>
</dbReference>
<protein>
    <submittedName>
        <fullName evidence="8">Sugar kinase</fullName>
    </submittedName>
</protein>
<keyword evidence="2" id="KW-0067">ATP-binding</keyword>
<dbReference type="Pfam" id="PF01256">
    <property type="entry name" value="Carb_kinase"/>
    <property type="match status" value="1"/>
</dbReference>
<gene>
    <name evidence="8" type="ORF">NAPIS_ORF01980</name>
</gene>
<dbReference type="InterPro" id="IPR000631">
    <property type="entry name" value="CARKD"/>
</dbReference>
<comment type="catalytic activity">
    <reaction evidence="6">
        <text>(6S)-NADPHX + ATP = ADP + phosphate + NADPH + H(+)</text>
        <dbReference type="Rhea" id="RHEA:32231"/>
        <dbReference type="ChEBI" id="CHEBI:15378"/>
        <dbReference type="ChEBI" id="CHEBI:30616"/>
        <dbReference type="ChEBI" id="CHEBI:43474"/>
        <dbReference type="ChEBI" id="CHEBI:57783"/>
        <dbReference type="ChEBI" id="CHEBI:64076"/>
        <dbReference type="ChEBI" id="CHEBI:456216"/>
        <dbReference type="EC" id="4.2.1.93"/>
    </reaction>
</comment>
<accession>T0MB71</accession>
<evidence type="ECO:0000313" key="8">
    <source>
        <dbReference type="EMBL" id="EQB60436.1"/>
    </source>
</evidence>
<keyword evidence="5" id="KW-0456">Lyase</keyword>
<evidence type="ECO:0000256" key="2">
    <source>
        <dbReference type="ARBA" id="ARBA00022840"/>
    </source>
</evidence>
<keyword evidence="8" id="KW-0808">Transferase</keyword>
<name>T0MB71_9MICR</name>
<evidence type="ECO:0000256" key="5">
    <source>
        <dbReference type="ARBA" id="ARBA00023239"/>
    </source>
</evidence>
<keyword evidence="4" id="KW-0520">NAD</keyword>
<evidence type="ECO:0000259" key="7">
    <source>
        <dbReference type="PROSITE" id="PS51383"/>
    </source>
</evidence>
<evidence type="ECO:0000256" key="3">
    <source>
        <dbReference type="ARBA" id="ARBA00022857"/>
    </source>
</evidence>
<keyword evidence="8" id="KW-0418">Kinase</keyword>
<dbReference type="VEuPathDB" id="MicrosporidiaDB:NAPIS_ORF01980"/>
<dbReference type="Proteomes" id="UP000053780">
    <property type="component" value="Unassembled WGS sequence"/>
</dbReference>
<organism evidence="8 9">
    <name type="scientific">Vairimorpha apis BRL 01</name>
    <dbReference type="NCBI Taxonomy" id="1037528"/>
    <lineage>
        <taxon>Eukaryota</taxon>
        <taxon>Fungi</taxon>
        <taxon>Fungi incertae sedis</taxon>
        <taxon>Microsporidia</taxon>
        <taxon>Nosematidae</taxon>
        <taxon>Vairimorpha</taxon>
    </lineage>
</organism>
<keyword evidence="3" id="KW-0521">NADP</keyword>
<dbReference type="GO" id="GO:0016301">
    <property type="term" value="F:kinase activity"/>
    <property type="evidence" value="ECO:0007669"/>
    <property type="project" value="UniProtKB-KW"/>
</dbReference>
<keyword evidence="9" id="KW-1185">Reference proteome</keyword>